<dbReference type="Gene3D" id="1.20.5.190">
    <property type="match status" value="1"/>
</dbReference>
<evidence type="ECO:0008006" key="5">
    <source>
        <dbReference type="Google" id="ProtNLM"/>
    </source>
</evidence>
<dbReference type="Proteomes" id="UP001374579">
    <property type="component" value="Unassembled WGS sequence"/>
</dbReference>
<dbReference type="AlphaFoldDB" id="A0AAN9BDZ7"/>
<keyword evidence="4" id="KW-1185">Reference proteome</keyword>
<dbReference type="InterPro" id="IPR000048">
    <property type="entry name" value="IQ_motif_EF-hand-BS"/>
</dbReference>
<protein>
    <recommendedName>
        <fullName evidence="5">Spermatogenesis-associated protein 17</fullName>
    </recommendedName>
</protein>
<evidence type="ECO:0000256" key="2">
    <source>
        <dbReference type="SAM" id="MobiDB-lite"/>
    </source>
</evidence>
<dbReference type="Pfam" id="PF00612">
    <property type="entry name" value="IQ"/>
    <property type="match status" value="1"/>
</dbReference>
<feature type="region of interest" description="Disordered" evidence="2">
    <location>
        <begin position="222"/>
        <end position="246"/>
    </location>
</feature>
<dbReference type="SUPFAM" id="SSF52540">
    <property type="entry name" value="P-loop containing nucleoside triphosphate hydrolases"/>
    <property type="match status" value="1"/>
</dbReference>
<comment type="caution">
    <text evidence="3">The sequence shown here is derived from an EMBL/GenBank/DDBJ whole genome shotgun (WGS) entry which is preliminary data.</text>
</comment>
<accession>A0AAN9BDZ7</accession>
<reference evidence="3 4" key="1">
    <citation type="submission" date="2024-02" db="EMBL/GenBank/DDBJ databases">
        <title>Chromosome-scale genome assembly of the rough periwinkle Littorina saxatilis.</title>
        <authorList>
            <person name="De Jode A."/>
            <person name="Faria R."/>
            <person name="Formenti G."/>
            <person name="Sims Y."/>
            <person name="Smith T.P."/>
            <person name="Tracey A."/>
            <person name="Wood J.M.D."/>
            <person name="Zagrodzka Z.B."/>
            <person name="Johannesson K."/>
            <person name="Butlin R.K."/>
            <person name="Leder E.H."/>
        </authorList>
    </citation>
    <scope>NUCLEOTIDE SEQUENCE [LARGE SCALE GENOMIC DNA]</scope>
    <source>
        <strain evidence="3">Snail1</strain>
        <tissue evidence="3">Muscle</tissue>
    </source>
</reference>
<dbReference type="PROSITE" id="PS50096">
    <property type="entry name" value="IQ"/>
    <property type="match status" value="2"/>
</dbReference>
<dbReference type="SMART" id="SM00015">
    <property type="entry name" value="IQ"/>
    <property type="match status" value="3"/>
</dbReference>
<gene>
    <name evidence="3" type="ORF">V1264_018870</name>
</gene>
<evidence type="ECO:0000313" key="4">
    <source>
        <dbReference type="Proteomes" id="UP001374579"/>
    </source>
</evidence>
<dbReference type="InterPro" id="IPR027417">
    <property type="entry name" value="P-loop_NTPase"/>
</dbReference>
<evidence type="ECO:0000256" key="1">
    <source>
        <dbReference type="SAM" id="Coils"/>
    </source>
</evidence>
<organism evidence="3 4">
    <name type="scientific">Littorina saxatilis</name>
    <dbReference type="NCBI Taxonomy" id="31220"/>
    <lineage>
        <taxon>Eukaryota</taxon>
        <taxon>Metazoa</taxon>
        <taxon>Spiralia</taxon>
        <taxon>Lophotrochozoa</taxon>
        <taxon>Mollusca</taxon>
        <taxon>Gastropoda</taxon>
        <taxon>Caenogastropoda</taxon>
        <taxon>Littorinimorpha</taxon>
        <taxon>Littorinoidea</taxon>
        <taxon>Littorinidae</taxon>
        <taxon>Littorina</taxon>
    </lineage>
</organism>
<keyword evidence="1" id="KW-0175">Coiled coil</keyword>
<dbReference type="EMBL" id="JBAMIC010000008">
    <property type="protein sequence ID" value="KAK7104100.1"/>
    <property type="molecule type" value="Genomic_DNA"/>
</dbReference>
<proteinExistence type="predicted"/>
<dbReference type="CDD" id="cd23767">
    <property type="entry name" value="IQCD"/>
    <property type="match status" value="1"/>
</dbReference>
<feature type="coiled-coil region" evidence="1">
    <location>
        <begin position="121"/>
        <end position="166"/>
    </location>
</feature>
<evidence type="ECO:0000313" key="3">
    <source>
        <dbReference type="EMBL" id="KAK7104100.1"/>
    </source>
</evidence>
<sequence length="352" mass="41943">MAAMVRLLRQVEGIVEDSYARKNEAEAEREKEYTAVVTVQAWFRASRVRAYMKHLNSCATVVQKTWRGFLGRRFYRVLVKNSVFIMKLNYYNNMATNVQKMWRGYYIRKYVFNYYSRKRYLEALQIKNEIIRSELEDYAEQQDVMRKRIEEQREKIRQEREARKNHHLISTHVIPGVYNSPFLPFPAEQEYILRSVKPLPHSKRQATKSSFDPAWASYNDKLPKSLPPLAEKPQGPFRRPGSVQQQRYKPFQPTLRVSTDFYGLEKAREILKGEEWVTRYNDEIFQPFTRSDARRYEPLMHSTSMFGHQPYGTKYFREEQLDKHVTQLPFKSLVPPIPILDKLNDTYSQGQV</sequence>
<name>A0AAN9BDZ7_9CAEN</name>